<protein>
    <submittedName>
        <fullName evidence="5">4-hydroxy-2-oxoheptanedioate aldolase</fullName>
        <ecNumber evidence="5">4.1.2.52</ecNumber>
    </submittedName>
</protein>
<evidence type="ECO:0000256" key="1">
    <source>
        <dbReference type="ARBA" id="ARBA00005568"/>
    </source>
</evidence>
<dbReference type="InterPro" id="IPR005000">
    <property type="entry name" value="Aldolase/citrate-lyase_domain"/>
</dbReference>
<comment type="similarity">
    <text evidence="1">Belongs to the HpcH/HpaI aldolase family.</text>
</comment>
<sequence>MITMSGFTVKARLAKGEQIFAAWVASCIARNAEAAVKVGFDMAFFDLQHGEGGFAEARDSIAAVRRAGRPSGVRVGLEGYAEAARLLDVGAEVAVLPMVNSAEDGRRLVDTLKYPPLGSRSWGPTRAIDMLGLTVETYRASANDNVVVLAMIETRAAVAAADDILDVPGLDGVFVGPSDLSISLSDGARLDHRMPEAVAVMERLVEAARKRGKTTAIFCAGGEAARRNAQMGFDILAVGSDMAFLSDGARAALTAARGTAGEGGARY</sequence>
<gene>
    <name evidence="5" type="ORF">QO011_007922</name>
</gene>
<dbReference type="InterPro" id="IPR015813">
    <property type="entry name" value="Pyrv/PenolPyrv_kinase-like_dom"/>
</dbReference>
<keyword evidence="3 5" id="KW-0456">Lyase</keyword>
<evidence type="ECO:0000256" key="2">
    <source>
        <dbReference type="ARBA" id="ARBA00022723"/>
    </source>
</evidence>
<dbReference type="EMBL" id="JAUSVX010000027">
    <property type="protein sequence ID" value="MDQ0474880.1"/>
    <property type="molecule type" value="Genomic_DNA"/>
</dbReference>
<evidence type="ECO:0000259" key="4">
    <source>
        <dbReference type="Pfam" id="PF03328"/>
    </source>
</evidence>
<accession>A0ABU0JKQ9</accession>
<evidence type="ECO:0000313" key="5">
    <source>
        <dbReference type="EMBL" id="MDQ0474880.1"/>
    </source>
</evidence>
<evidence type="ECO:0000256" key="3">
    <source>
        <dbReference type="ARBA" id="ARBA00023239"/>
    </source>
</evidence>
<dbReference type="Gene3D" id="3.20.20.60">
    <property type="entry name" value="Phosphoenolpyruvate-binding domains"/>
    <property type="match status" value="1"/>
</dbReference>
<proteinExistence type="inferred from homology"/>
<organism evidence="5 6">
    <name type="scientific">Labrys wisconsinensis</name>
    <dbReference type="NCBI Taxonomy" id="425677"/>
    <lineage>
        <taxon>Bacteria</taxon>
        <taxon>Pseudomonadati</taxon>
        <taxon>Pseudomonadota</taxon>
        <taxon>Alphaproteobacteria</taxon>
        <taxon>Hyphomicrobiales</taxon>
        <taxon>Xanthobacteraceae</taxon>
        <taxon>Labrys</taxon>
    </lineage>
</organism>
<evidence type="ECO:0000313" key="6">
    <source>
        <dbReference type="Proteomes" id="UP001242480"/>
    </source>
</evidence>
<reference evidence="5 6" key="1">
    <citation type="submission" date="2023-07" db="EMBL/GenBank/DDBJ databases">
        <title>Genomic Encyclopedia of Type Strains, Phase IV (KMG-IV): sequencing the most valuable type-strain genomes for metagenomic binning, comparative biology and taxonomic classification.</title>
        <authorList>
            <person name="Goeker M."/>
        </authorList>
    </citation>
    <scope>NUCLEOTIDE SEQUENCE [LARGE SCALE GENOMIC DNA]</scope>
    <source>
        <strain evidence="5 6">DSM 19619</strain>
    </source>
</reference>
<feature type="domain" description="HpcH/HpaI aldolase/citrate lyase" evidence="4">
    <location>
        <begin position="23"/>
        <end position="243"/>
    </location>
</feature>
<dbReference type="Proteomes" id="UP001242480">
    <property type="component" value="Unassembled WGS sequence"/>
</dbReference>
<name>A0ABU0JKQ9_9HYPH</name>
<dbReference type="GO" id="GO:0016829">
    <property type="term" value="F:lyase activity"/>
    <property type="evidence" value="ECO:0007669"/>
    <property type="project" value="UniProtKB-KW"/>
</dbReference>
<dbReference type="PANTHER" id="PTHR30502">
    <property type="entry name" value="2-KETO-3-DEOXY-L-RHAMNONATE ALDOLASE"/>
    <property type="match status" value="1"/>
</dbReference>
<dbReference type="InterPro" id="IPR050251">
    <property type="entry name" value="HpcH-HpaI_aldolase"/>
</dbReference>
<keyword evidence="2" id="KW-0479">Metal-binding</keyword>
<dbReference type="InterPro" id="IPR040442">
    <property type="entry name" value="Pyrv_kinase-like_dom_sf"/>
</dbReference>
<keyword evidence="6" id="KW-1185">Reference proteome</keyword>
<dbReference type="EC" id="4.1.2.52" evidence="5"/>
<dbReference type="SUPFAM" id="SSF51621">
    <property type="entry name" value="Phosphoenolpyruvate/pyruvate domain"/>
    <property type="match status" value="1"/>
</dbReference>
<dbReference type="Pfam" id="PF03328">
    <property type="entry name" value="HpcH_HpaI"/>
    <property type="match status" value="1"/>
</dbReference>
<dbReference type="PANTHER" id="PTHR30502:SF0">
    <property type="entry name" value="PHOSPHOENOLPYRUVATE CARBOXYLASE FAMILY PROTEIN"/>
    <property type="match status" value="1"/>
</dbReference>
<comment type="caution">
    <text evidence="5">The sequence shown here is derived from an EMBL/GenBank/DDBJ whole genome shotgun (WGS) entry which is preliminary data.</text>
</comment>